<dbReference type="InterPro" id="IPR051093">
    <property type="entry name" value="Neuroligin/BSAL"/>
</dbReference>
<evidence type="ECO:0000259" key="4">
    <source>
        <dbReference type="Pfam" id="PF00135"/>
    </source>
</evidence>
<comment type="similarity">
    <text evidence="1">Belongs to the type-B carboxylesterase/lipase family.</text>
</comment>
<dbReference type="Proteomes" id="UP001519460">
    <property type="component" value="Unassembled WGS sequence"/>
</dbReference>
<evidence type="ECO:0000256" key="2">
    <source>
        <dbReference type="ARBA" id="ARBA00022729"/>
    </source>
</evidence>
<dbReference type="InterPro" id="IPR002018">
    <property type="entry name" value="CarbesteraseB"/>
</dbReference>
<organism evidence="5 6">
    <name type="scientific">Batillaria attramentaria</name>
    <dbReference type="NCBI Taxonomy" id="370345"/>
    <lineage>
        <taxon>Eukaryota</taxon>
        <taxon>Metazoa</taxon>
        <taxon>Spiralia</taxon>
        <taxon>Lophotrochozoa</taxon>
        <taxon>Mollusca</taxon>
        <taxon>Gastropoda</taxon>
        <taxon>Caenogastropoda</taxon>
        <taxon>Sorbeoconcha</taxon>
        <taxon>Cerithioidea</taxon>
        <taxon>Batillariidae</taxon>
        <taxon>Batillaria</taxon>
    </lineage>
</organism>
<feature type="chain" id="PRO_5044775097" description="Carboxylesterase type B domain-containing protein" evidence="3">
    <location>
        <begin position="23"/>
        <end position="521"/>
    </location>
</feature>
<accession>A0ABD0K8N4</accession>
<proteinExistence type="inferred from homology"/>
<dbReference type="Gene3D" id="3.40.50.1820">
    <property type="entry name" value="alpha/beta hydrolase"/>
    <property type="match status" value="1"/>
</dbReference>
<feature type="domain" description="Carboxylesterase type B" evidence="4">
    <location>
        <begin position="26"/>
        <end position="264"/>
    </location>
</feature>
<feature type="signal peptide" evidence="3">
    <location>
        <begin position="1"/>
        <end position="22"/>
    </location>
</feature>
<evidence type="ECO:0000313" key="5">
    <source>
        <dbReference type="EMBL" id="KAK7483474.1"/>
    </source>
</evidence>
<sequence>MATRPVLVILVLIGWTAASVNSEMVVVNTPDGALRGRRASFMGKTINTFLGIPFGHVPQRFLDPSPAANWSGVRDALSFGAMCPQLPVSLVLPASEDCLFLNVYTPEPEDPKEALPVMVWIHGGGYQTGTGAYYNGTALAAKGVVVVTINYRLDLFGFLSTEDFGCPGNMGLLDQLLALKWVKKSIASFHGNPSDVTIFGESAGSSSVSLLRLSPMSQGLFSKAIMESGVSLSPWAVGQSTDVTRPSKWAAMLGNEMGCSENTTARNNGNFVFKPVVEKTQGVLPLPPIEMLAQRYGSDVISLHGVNKDENSLFYFKDPLSYFTQANLETQLTTLTNAYFARDPAGAKDAMVKEYFKGFNSSTEEQLRSAAIQLMTDVDFVAPTVLEMHMVLNASKAASQYFYEYVYRPTNYNVPQWAGVPHASELPIVFGQPFELDRFFAHDWNFPWTAADKTVSDEVMTMWTNFAKYGKPTPQAVGHVTWPPYTMEKQNYVEIGNLLSIKTDLKAQQVQFWIGLWSKRT</sequence>
<dbReference type="InterPro" id="IPR019819">
    <property type="entry name" value="Carboxylesterase_B_CS"/>
</dbReference>
<keyword evidence="2 3" id="KW-0732">Signal</keyword>
<dbReference type="InterPro" id="IPR029058">
    <property type="entry name" value="AB_hydrolase_fold"/>
</dbReference>
<evidence type="ECO:0000256" key="3">
    <source>
        <dbReference type="SAM" id="SignalP"/>
    </source>
</evidence>
<comment type="caution">
    <text evidence="5">The sequence shown here is derived from an EMBL/GenBank/DDBJ whole genome shotgun (WGS) entry which is preliminary data.</text>
</comment>
<gene>
    <name evidence="5" type="ORF">BaRGS_00025273</name>
</gene>
<dbReference type="EMBL" id="JACVVK020000226">
    <property type="protein sequence ID" value="KAK7483474.1"/>
    <property type="molecule type" value="Genomic_DNA"/>
</dbReference>
<protein>
    <recommendedName>
        <fullName evidence="4">Carboxylesterase type B domain-containing protein</fullName>
    </recommendedName>
</protein>
<evidence type="ECO:0000256" key="1">
    <source>
        <dbReference type="ARBA" id="ARBA00005964"/>
    </source>
</evidence>
<dbReference type="PROSITE" id="PS00941">
    <property type="entry name" value="CARBOXYLESTERASE_B_2"/>
    <property type="match status" value="1"/>
</dbReference>
<dbReference type="AlphaFoldDB" id="A0ABD0K8N4"/>
<reference evidence="5 6" key="1">
    <citation type="journal article" date="2023" name="Sci. Data">
        <title>Genome assembly of the Korean intertidal mud-creeper Batillaria attramentaria.</title>
        <authorList>
            <person name="Patra A.K."/>
            <person name="Ho P.T."/>
            <person name="Jun S."/>
            <person name="Lee S.J."/>
            <person name="Kim Y."/>
            <person name="Won Y.J."/>
        </authorList>
    </citation>
    <scope>NUCLEOTIDE SEQUENCE [LARGE SCALE GENOMIC DNA]</scope>
    <source>
        <strain evidence="5">Wonlab-2016</strain>
    </source>
</reference>
<evidence type="ECO:0000313" key="6">
    <source>
        <dbReference type="Proteomes" id="UP001519460"/>
    </source>
</evidence>
<dbReference type="SUPFAM" id="SSF53474">
    <property type="entry name" value="alpha/beta-Hydrolases"/>
    <property type="match status" value="1"/>
</dbReference>
<name>A0ABD0K8N4_9CAEN</name>
<dbReference type="PANTHER" id="PTHR43903">
    <property type="entry name" value="NEUROLIGIN"/>
    <property type="match status" value="1"/>
</dbReference>
<keyword evidence="6" id="KW-1185">Reference proteome</keyword>
<dbReference type="Pfam" id="PF00135">
    <property type="entry name" value="COesterase"/>
    <property type="match status" value="1"/>
</dbReference>